<dbReference type="EMBL" id="JAPDRK010000017">
    <property type="protein sequence ID" value="KAJ9604978.1"/>
    <property type="molecule type" value="Genomic_DNA"/>
</dbReference>
<dbReference type="Proteomes" id="UP001172673">
    <property type="component" value="Unassembled WGS sequence"/>
</dbReference>
<name>A0AA38X1E4_9EURO</name>
<proteinExistence type="predicted"/>
<protein>
    <submittedName>
        <fullName evidence="2">Uncharacterized protein</fullName>
    </submittedName>
</protein>
<feature type="region of interest" description="Disordered" evidence="1">
    <location>
        <begin position="220"/>
        <end position="263"/>
    </location>
</feature>
<feature type="compositionally biased region" description="Polar residues" evidence="1">
    <location>
        <begin position="132"/>
        <end position="141"/>
    </location>
</feature>
<feature type="region of interest" description="Disordered" evidence="1">
    <location>
        <begin position="81"/>
        <end position="118"/>
    </location>
</feature>
<keyword evidence="3" id="KW-1185">Reference proteome</keyword>
<accession>A0AA38X1E4</accession>
<comment type="caution">
    <text evidence="2">The sequence shown here is derived from an EMBL/GenBank/DDBJ whole genome shotgun (WGS) entry which is preliminary data.</text>
</comment>
<feature type="compositionally biased region" description="Polar residues" evidence="1">
    <location>
        <begin position="169"/>
        <end position="179"/>
    </location>
</feature>
<feature type="compositionally biased region" description="Basic and acidic residues" evidence="1">
    <location>
        <begin position="155"/>
        <end position="168"/>
    </location>
</feature>
<sequence>MVRGERWTYLNTWEEKSKFVRGVLRIILEEAAGEVLALDEDGEDTLRETNEDDRGELPLFAKPLFGNHGGLQPRYLQQLGLQHSPQSKLGVDSPLRARRRPSDRVPIYDRQKSSDEEDIVYEDGSVEDTRTRITTAQNRPTRSAAGRVVVIVDNTQRDQKQSSSDAKRNTGQGQPSTESWEAGAERLMVQPAKEKAASQIEAHLKSWLNGDLDEDTFEKSFRSSLSDVRLSRRMQDALSRSNSSTPFQDRQNTRKRRADQLEE</sequence>
<feature type="compositionally biased region" description="Polar residues" evidence="1">
    <location>
        <begin position="238"/>
        <end position="250"/>
    </location>
</feature>
<dbReference type="AlphaFoldDB" id="A0AA38X1E4"/>
<reference evidence="2" key="1">
    <citation type="submission" date="2022-10" db="EMBL/GenBank/DDBJ databases">
        <title>Culturing micro-colonial fungi from biological soil crusts in the Mojave desert and describing Neophaeococcomyces mojavensis, and introducing the new genera and species Taxawa tesnikishii.</title>
        <authorList>
            <person name="Kurbessoian T."/>
            <person name="Stajich J.E."/>
        </authorList>
    </citation>
    <scope>NUCLEOTIDE SEQUENCE</scope>
    <source>
        <strain evidence="2">TK_41</strain>
    </source>
</reference>
<feature type="compositionally biased region" description="Basic and acidic residues" evidence="1">
    <location>
        <begin position="100"/>
        <end position="114"/>
    </location>
</feature>
<feature type="region of interest" description="Disordered" evidence="1">
    <location>
        <begin position="130"/>
        <end position="180"/>
    </location>
</feature>
<gene>
    <name evidence="2" type="ORF">H2200_010367</name>
</gene>
<evidence type="ECO:0000256" key="1">
    <source>
        <dbReference type="SAM" id="MobiDB-lite"/>
    </source>
</evidence>
<evidence type="ECO:0000313" key="3">
    <source>
        <dbReference type="Proteomes" id="UP001172673"/>
    </source>
</evidence>
<organism evidence="2 3">
    <name type="scientific">Cladophialophora chaetospira</name>
    <dbReference type="NCBI Taxonomy" id="386627"/>
    <lineage>
        <taxon>Eukaryota</taxon>
        <taxon>Fungi</taxon>
        <taxon>Dikarya</taxon>
        <taxon>Ascomycota</taxon>
        <taxon>Pezizomycotina</taxon>
        <taxon>Eurotiomycetes</taxon>
        <taxon>Chaetothyriomycetidae</taxon>
        <taxon>Chaetothyriales</taxon>
        <taxon>Herpotrichiellaceae</taxon>
        <taxon>Cladophialophora</taxon>
    </lineage>
</organism>
<evidence type="ECO:0000313" key="2">
    <source>
        <dbReference type="EMBL" id="KAJ9604978.1"/>
    </source>
</evidence>